<reference evidence="3" key="1">
    <citation type="submission" date="2020-01" db="EMBL/GenBank/DDBJ databases">
        <title>Insect and environment-associated Actinomycetes.</title>
        <authorList>
            <person name="Currrie C."/>
            <person name="Chevrette M."/>
            <person name="Carlson C."/>
            <person name="Stubbendieck R."/>
            <person name="Wendt-Pienkowski E."/>
        </authorList>
    </citation>
    <scope>NUCLEOTIDE SEQUENCE</scope>
    <source>
        <strain evidence="3">SID12501</strain>
    </source>
</reference>
<proteinExistence type="inferred from homology"/>
<dbReference type="PRINTS" id="PR00080">
    <property type="entry name" value="SDRFAMILY"/>
</dbReference>
<evidence type="ECO:0000313" key="3">
    <source>
        <dbReference type="EMBL" id="NEC92445.1"/>
    </source>
</evidence>
<name>A0A6B3C6L4_9ACTN</name>
<evidence type="ECO:0000256" key="2">
    <source>
        <dbReference type="ARBA" id="ARBA00023002"/>
    </source>
</evidence>
<gene>
    <name evidence="3" type="ORF">G3I71_43370</name>
</gene>
<dbReference type="Gene3D" id="3.40.50.720">
    <property type="entry name" value="NAD(P)-binding Rossmann-like Domain"/>
    <property type="match status" value="1"/>
</dbReference>
<comment type="caution">
    <text evidence="3">The sequence shown here is derived from an EMBL/GenBank/DDBJ whole genome shotgun (WGS) entry which is preliminary data.</text>
</comment>
<dbReference type="EMBL" id="JAAGLU010000072">
    <property type="protein sequence ID" value="NEC92445.1"/>
    <property type="molecule type" value="Genomic_DNA"/>
</dbReference>
<comment type="similarity">
    <text evidence="1">Belongs to the short-chain dehydrogenases/reductases (SDR) family.</text>
</comment>
<dbReference type="Pfam" id="PF13561">
    <property type="entry name" value="adh_short_C2"/>
    <property type="match status" value="1"/>
</dbReference>
<dbReference type="GO" id="GO:0016616">
    <property type="term" value="F:oxidoreductase activity, acting on the CH-OH group of donors, NAD or NADP as acceptor"/>
    <property type="evidence" value="ECO:0007669"/>
    <property type="project" value="TreeGrafter"/>
</dbReference>
<dbReference type="InterPro" id="IPR002347">
    <property type="entry name" value="SDR_fam"/>
</dbReference>
<dbReference type="SUPFAM" id="SSF51735">
    <property type="entry name" value="NAD(P)-binding Rossmann-fold domains"/>
    <property type="match status" value="1"/>
</dbReference>
<dbReference type="InterPro" id="IPR020904">
    <property type="entry name" value="Sc_DH/Rdtase_CS"/>
</dbReference>
<dbReference type="GO" id="GO:0030497">
    <property type="term" value="P:fatty acid elongation"/>
    <property type="evidence" value="ECO:0007669"/>
    <property type="project" value="TreeGrafter"/>
</dbReference>
<dbReference type="CDD" id="cd05233">
    <property type="entry name" value="SDR_c"/>
    <property type="match status" value="1"/>
</dbReference>
<dbReference type="PANTHER" id="PTHR42760:SF40">
    <property type="entry name" value="3-OXOACYL-[ACYL-CARRIER-PROTEIN] REDUCTASE, CHLOROPLASTIC"/>
    <property type="match status" value="1"/>
</dbReference>
<dbReference type="FunFam" id="3.40.50.720:FF:000084">
    <property type="entry name" value="Short-chain dehydrogenase reductase"/>
    <property type="match status" value="1"/>
</dbReference>
<dbReference type="PANTHER" id="PTHR42760">
    <property type="entry name" value="SHORT-CHAIN DEHYDROGENASES/REDUCTASES FAMILY MEMBER"/>
    <property type="match status" value="1"/>
</dbReference>
<accession>A0A6B3C6L4</accession>
<keyword evidence="2" id="KW-0560">Oxidoreductase</keyword>
<evidence type="ECO:0000256" key="1">
    <source>
        <dbReference type="ARBA" id="ARBA00006484"/>
    </source>
</evidence>
<dbReference type="InterPro" id="IPR036291">
    <property type="entry name" value="NAD(P)-bd_dom_sf"/>
</dbReference>
<protein>
    <submittedName>
        <fullName evidence="3">SDR family oxidoreductase</fullName>
    </submittedName>
</protein>
<dbReference type="PROSITE" id="PS00061">
    <property type="entry name" value="ADH_SHORT"/>
    <property type="match status" value="1"/>
</dbReference>
<dbReference type="PRINTS" id="PR00081">
    <property type="entry name" value="GDHRDH"/>
</dbReference>
<organism evidence="3">
    <name type="scientific">Streptomyces sp. SID12501</name>
    <dbReference type="NCBI Taxonomy" id="2706042"/>
    <lineage>
        <taxon>Bacteria</taxon>
        <taxon>Bacillati</taxon>
        <taxon>Actinomycetota</taxon>
        <taxon>Actinomycetes</taxon>
        <taxon>Kitasatosporales</taxon>
        <taxon>Streptomycetaceae</taxon>
        <taxon>Streptomyces</taxon>
    </lineage>
</organism>
<dbReference type="AlphaFoldDB" id="A0A6B3C6L4"/>
<sequence length="256" mass="26228">MEGRMPTTAGNPEVAGRRVVITGAGRGLGRVLAQAFDSAGARLGLVARSEDALKEVAGTLHGDPLVCAGDVRDEAFNESVAEGMVERFGGVDAWICNAGVSPGVATVTDTSPDAWRRVIDVNLTGTFLGARAAATVMGAGGRIIVTGSVLGDRPKGGLAAYSASKSGVQSLVGALAQELGPRGITVNTVALGWFDTGLGAHWRRSSERDSGIVEHTALGRWGTPDDLPGIYLFLASESSAYVTGTTITVDGGYSLL</sequence>